<reference evidence="1" key="2">
    <citation type="submission" date="2021-10" db="EMBL/GenBank/DDBJ databases">
        <title>Phylogenomics reveals ancestral predisposition of the termite-cultivated fungus Termitomyces towards a domesticated lifestyle.</title>
        <authorList>
            <person name="Auxier B."/>
            <person name="Grum-Grzhimaylo A."/>
            <person name="Cardenas M.E."/>
            <person name="Lodge J.D."/>
            <person name="Laessoe T."/>
            <person name="Pedersen O."/>
            <person name="Smith M.E."/>
            <person name="Kuyper T.W."/>
            <person name="Franco-Molano E.A."/>
            <person name="Baroni T.J."/>
            <person name="Aanen D.K."/>
        </authorList>
    </citation>
    <scope>NUCLEOTIDE SEQUENCE</scope>
    <source>
        <strain evidence="1">D49</strain>
    </source>
</reference>
<reference evidence="1" key="1">
    <citation type="submission" date="2021-02" db="EMBL/GenBank/DDBJ databases">
        <authorList>
            <person name="Nieuwenhuis M."/>
            <person name="Van De Peppel L.J.J."/>
        </authorList>
    </citation>
    <scope>NUCLEOTIDE SEQUENCE</scope>
    <source>
        <strain evidence="1">D49</strain>
    </source>
</reference>
<keyword evidence="2" id="KW-1185">Reference proteome</keyword>
<protein>
    <submittedName>
        <fullName evidence="1">Uncharacterized protein</fullName>
    </submittedName>
</protein>
<accession>A0A9P7GPM8</accession>
<name>A0A9P7GPM8_9AGAR</name>
<organism evidence="1 2">
    <name type="scientific">Sphagnurus paluster</name>
    <dbReference type="NCBI Taxonomy" id="117069"/>
    <lineage>
        <taxon>Eukaryota</taxon>
        <taxon>Fungi</taxon>
        <taxon>Dikarya</taxon>
        <taxon>Basidiomycota</taxon>
        <taxon>Agaricomycotina</taxon>
        <taxon>Agaricomycetes</taxon>
        <taxon>Agaricomycetidae</taxon>
        <taxon>Agaricales</taxon>
        <taxon>Tricholomatineae</taxon>
        <taxon>Lyophyllaceae</taxon>
        <taxon>Sphagnurus</taxon>
    </lineage>
</organism>
<dbReference type="PANTHER" id="PTHR31252:SF11">
    <property type="entry name" value="DUF4419 DOMAIN-CONTAINING PROTEIN"/>
    <property type="match status" value="1"/>
</dbReference>
<dbReference type="InterPro" id="IPR025533">
    <property type="entry name" value="DUF4419"/>
</dbReference>
<dbReference type="OrthoDB" id="9978173at2759"/>
<dbReference type="AlphaFoldDB" id="A0A9P7GPM8"/>
<evidence type="ECO:0000313" key="2">
    <source>
        <dbReference type="Proteomes" id="UP000717328"/>
    </source>
</evidence>
<dbReference type="Proteomes" id="UP000717328">
    <property type="component" value="Unassembled WGS sequence"/>
</dbReference>
<proteinExistence type="predicted"/>
<evidence type="ECO:0000313" key="1">
    <source>
        <dbReference type="EMBL" id="KAG5653871.1"/>
    </source>
</evidence>
<sequence>MPVTFPIADRPVEAYTPKAWDERSCSNDADVLLSNLPTVHLPARILQSSVDGSQQISVKKNGFVLGMVLAYNGHHNLVIRPDDVWIAILSQLNFYINAHAEELRHKFVDHAGKKNLTVVSSSPTVAGFDFADLTVQMAAEALNDLVLTPIPRYFNYVLMAGCGIPFITIEGTQADWQSILMRIDKLPEFGAQPTEWAGMLRVVLKRFVRAFDKGGP</sequence>
<dbReference type="EMBL" id="JABCKI010000029">
    <property type="protein sequence ID" value="KAG5653871.1"/>
    <property type="molecule type" value="Genomic_DNA"/>
</dbReference>
<dbReference type="Pfam" id="PF14388">
    <property type="entry name" value="DUF4419"/>
    <property type="match status" value="2"/>
</dbReference>
<dbReference type="PANTHER" id="PTHR31252">
    <property type="entry name" value="DUF4419 DOMAIN-CONTAINING PROTEIN"/>
    <property type="match status" value="1"/>
</dbReference>
<comment type="caution">
    <text evidence="1">The sequence shown here is derived from an EMBL/GenBank/DDBJ whole genome shotgun (WGS) entry which is preliminary data.</text>
</comment>
<gene>
    <name evidence="1" type="ORF">H0H81_009693</name>
</gene>